<feature type="compositionally biased region" description="Low complexity" evidence="7">
    <location>
        <begin position="486"/>
        <end position="495"/>
    </location>
</feature>
<keyword evidence="4" id="KW-0418">Kinase</keyword>
<feature type="region of interest" description="Disordered" evidence="7">
    <location>
        <begin position="473"/>
        <end position="497"/>
    </location>
</feature>
<dbReference type="PROSITE" id="PS00108">
    <property type="entry name" value="PROTEIN_KINASE_ST"/>
    <property type="match status" value="1"/>
</dbReference>
<evidence type="ECO:0000256" key="2">
    <source>
        <dbReference type="ARBA" id="ARBA00022679"/>
    </source>
</evidence>
<gene>
    <name evidence="9" type="ORF">BCR33DRAFT_855449</name>
</gene>
<dbReference type="PANTHER" id="PTHR24346:SF110">
    <property type="entry name" value="NON-SPECIFIC SERINE_THREONINE PROTEIN KINASE"/>
    <property type="match status" value="1"/>
</dbReference>
<dbReference type="Proteomes" id="UP000193642">
    <property type="component" value="Unassembled WGS sequence"/>
</dbReference>
<feature type="domain" description="Protein kinase" evidence="8">
    <location>
        <begin position="30"/>
        <end position="262"/>
    </location>
</feature>
<feature type="compositionally biased region" description="Polar residues" evidence="7">
    <location>
        <begin position="354"/>
        <end position="369"/>
    </location>
</feature>
<evidence type="ECO:0000259" key="8">
    <source>
        <dbReference type="PROSITE" id="PS50011"/>
    </source>
</evidence>
<keyword evidence="2" id="KW-0808">Transferase</keyword>
<dbReference type="PROSITE" id="PS50011">
    <property type="entry name" value="PROTEIN_KINASE_DOM"/>
    <property type="match status" value="1"/>
</dbReference>
<organism evidence="9 10">
    <name type="scientific">Rhizoclosmatium globosum</name>
    <dbReference type="NCBI Taxonomy" id="329046"/>
    <lineage>
        <taxon>Eukaryota</taxon>
        <taxon>Fungi</taxon>
        <taxon>Fungi incertae sedis</taxon>
        <taxon>Chytridiomycota</taxon>
        <taxon>Chytridiomycota incertae sedis</taxon>
        <taxon>Chytridiomycetes</taxon>
        <taxon>Chytridiales</taxon>
        <taxon>Chytriomycetaceae</taxon>
        <taxon>Rhizoclosmatium</taxon>
    </lineage>
</organism>
<feature type="binding site" evidence="6">
    <location>
        <position position="59"/>
    </location>
    <ligand>
        <name>ATP</name>
        <dbReference type="ChEBI" id="CHEBI:30616"/>
    </ligand>
</feature>
<dbReference type="OrthoDB" id="504170at2759"/>
<dbReference type="PROSITE" id="PS00107">
    <property type="entry name" value="PROTEIN_KINASE_ATP"/>
    <property type="match status" value="1"/>
</dbReference>
<dbReference type="GO" id="GO:0004674">
    <property type="term" value="F:protein serine/threonine kinase activity"/>
    <property type="evidence" value="ECO:0007669"/>
    <property type="project" value="UniProtKB-KW"/>
</dbReference>
<dbReference type="InterPro" id="IPR008271">
    <property type="entry name" value="Ser/Thr_kinase_AS"/>
</dbReference>
<evidence type="ECO:0000256" key="4">
    <source>
        <dbReference type="ARBA" id="ARBA00022777"/>
    </source>
</evidence>
<dbReference type="SUPFAM" id="SSF56112">
    <property type="entry name" value="Protein kinase-like (PK-like)"/>
    <property type="match status" value="1"/>
</dbReference>
<name>A0A1Y2BN64_9FUNG</name>
<evidence type="ECO:0000256" key="5">
    <source>
        <dbReference type="ARBA" id="ARBA00022840"/>
    </source>
</evidence>
<dbReference type="Gene3D" id="1.10.510.10">
    <property type="entry name" value="Transferase(Phosphotransferase) domain 1"/>
    <property type="match status" value="1"/>
</dbReference>
<sequence length="925" mass="96107">MSRRPTKQLTETDLLAKILSSSSVNVVGNYILGKTIGEGSFGKVKLATHCLTGQEVAVKVVDKIHAAVVAREIETWRHLHHPNIAQLYEVLTTESKIYMFTEYCAGGEAFDFLCNVNRLDDQDPATRKMFREIVEAVSYCHDKNFVHRDLKLENVLLTEDLTVKVIDFGFTRPYNERNLLDTYCGSVAYAAPEMITGKKYSGPRADIWSLGVILNRAPKINALDYELPDFLSDDSKSLISQILQINPTDRISVQDILSHPWFTQFPPATPDFYAAPSFSTPEESQLCLEMVSLGLNVESILESVCGDACDASSALWYLLLNRVRERKKLAAAAAAAASASVVVVVGTEEKRDTNSPASTPKLTKASPTSLLRDGSPSRDSTSSRDSASGREDESSCDCTPVQTSSRSISRTGSLKSAGLERQKSAERVLGDVLPAGSLPALHHSHPLGYQPLPPVGGSAVASPVVGRSRSCSNGDMTGDGGGSGVGQVQMQQGQGHRISAANHSGNSLQMLVGTHHQIHGSPLPPVVGVGPAAGPMESGAALFGGEIKQRHLQLGVAVAPAPPQRPKTAPVLGGSLTSSGNGLGNGGVTYGSASGLSLLKVGGGFGGAAVEGASQYTKQMQVEMLLAEARKRRSLNLPMQNGVPSTSTTNSNNGNSTGSIGAPATNLVSSTSQPQSARRTSVGILTAASLSTSAGGAMVGGDSYVTSTGSNNGTVGLSGVGAASNRRVVMQAVRASTAPTIGSGGLDGTVPQIQFPDRMRSGSLGGSVNSIVGSSVANRYGRRSNAGLDVNSGNMVSGLSSGLSSAGSSLSTSPKMVRAHIMEEDEGEGGSVESNAAPAAPTENAPTSRFGTSGGRRKRESQSSGGVGGFVSNLMTSFSGRNSGAGAGNSSVNNSVNENVGSRAGLNVAGVRNKCITEESEEPNE</sequence>
<proteinExistence type="predicted"/>
<comment type="caution">
    <text evidence="9">The sequence shown here is derived from an EMBL/GenBank/DDBJ whole genome shotgun (WGS) entry which is preliminary data.</text>
</comment>
<accession>A0A1Y2BN64</accession>
<keyword evidence="10" id="KW-1185">Reference proteome</keyword>
<dbReference type="GO" id="GO:0005524">
    <property type="term" value="F:ATP binding"/>
    <property type="evidence" value="ECO:0007669"/>
    <property type="project" value="UniProtKB-UniRule"/>
</dbReference>
<dbReference type="EMBL" id="MCGO01000057">
    <property type="protein sequence ID" value="ORY36199.1"/>
    <property type="molecule type" value="Genomic_DNA"/>
</dbReference>
<dbReference type="FunFam" id="3.30.200.20:FF:000003">
    <property type="entry name" value="Non-specific serine/threonine protein kinase"/>
    <property type="match status" value="1"/>
</dbReference>
<feature type="compositionally biased region" description="Polar residues" evidence="7">
    <location>
        <begin position="666"/>
        <end position="676"/>
    </location>
</feature>
<dbReference type="GO" id="GO:0005737">
    <property type="term" value="C:cytoplasm"/>
    <property type="evidence" value="ECO:0007669"/>
    <property type="project" value="TreeGrafter"/>
</dbReference>
<feature type="compositionally biased region" description="Low complexity" evidence="7">
    <location>
        <begin position="372"/>
        <end position="386"/>
    </location>
</feature>
<evidence type="ECO:0000256" key="1">
    <source>
        <dbReference type="ARBA" id="ARBA00022527"/>
    </source>
</evidence>
<feature type="compositionally biased region" description="Low complexity" evidence="7">
    <location>
        <begin position="645"/>
        <end position="659"/>
    </location>
</feature>
<feature type="region of interest" description="Disordered" evidence="7">
    <location>
        <begin position="637"/>
        <end position="676"/>
    </location>
</feature>
<evidence type="ECO:0000256" key="7">
    <source>
        <dbReference type="SAM" id="MobiDB-lite"/>
    </source>
</evidence>
<dbReference type="InterPro" id="IPR000719">
    <property type="entry name" value="Prot_kinase_dom"/>
</dbReference>
<evidence type="ECO:0000313" key="9">
    <source>
        <dbReference type="EMBL" id="ORY36199.1"/>
    </source>
</evidence>
<evidence type="ECO:0000256" key="6">
    <source>
        <dbReference type="PROSITE-ProRule" id="PRU10141"/>
    </source>
</evidence>
<dbReference type="InterPro" id="IPR011009">
    <property type="entry name" value="Kinase-like_dom_sf"/>
</dbReference>
<feature type="region of interest" description="Disordered" evidence="7">
    <location>
        <begin position="824"/>
        <end position="925"/>
    </location>
</feature>
<dbReference type="Pfam" id="PF00069">
    <property type="entry name" value="Pkinase"/>
    <property type="match status" value="1"/>
</dbReference>
<keyword evidence="5 6" id="KW-0067">ATP-binding</keyword>
<feature type="compositionally biased region" description="Low complexity" evidence="7">
    <location>
        <begin position="879"/>
        <end position="903"/>
    </location>
</feature>
<reference evidence="9 10" key="1">
    <citation type="submission" date="2016-07" db="EMBL/GenBank/DDBJ databases">
        <title>Pervasive Adenine N6-methylation of Active Genes in Fungi.</title>
        <authorList>
            <consortium name="DOE Joint Genome Institute"/>
            <person name="Mondo S.J."/>
            <person name="Dannebaum R.O."/>
            <person name="Kuo R.C."/>
            <person name="Labutti K."/>
            <person name="Haridas S."/>
            <person name="Kuo A."/>
            <person name="Salamov A."/>
            <person name="Ahrendt S.R."/>
            <person name="Lipzen A."/>
            <person name="Sullivan W."/>
            <person name="Andreopoulos W.B."/>
            <person name="Clum A."/>
            <person name="Lindquist E."/>
            <person name="Daum C."/>
            <person name="Ramamoorthy G.K."/>
            <person name="Gryganskyi A."/>
            <person name="Culley D."/>
            <person name="Magnuson J.K."/>
            <person name="James T.Y."/>
            <person name="O'Malley M.A."/>
            <person name="Stajich J.E."/>
            <person name="Spatafora J.W."/>
            <person name="Visel A."/>
            <person name="Grigoriev I.V."/>
        </authorList>
    </citation>
    <scope>NUCLEOTIDE SEQUENCE [LARGE SCALE GENOMIC DNA]</scope>
    <source>
        <strain evidence="9 10">JEL800</strain>
    </source>
</reference>
<dbReference type="AlphaFoldDB" id="A0A1Y2BN64"/>
<feature type="compositionally biased region" description="Polar residues" evidence="7">
    <location>
        <begin position="396"/>
        <end position="414"/>
    </location>
</feature>
<dbReference type="STRING" id="329046.A0A1Y2BN64"/>
<evidence type="ECO:0000256" key="3">
    <source>
        <dbReference type="ARBA" id="ARBA00022741"/>
    </source>
</evidence>
<dbReference type="CDD" id="cd14003">
    <property type="entry name" value="STKc_AMPK-like"/>
    <property type="match status" value="1"/>
</dbReference>
<dbReference type="SMART" id="SM00220">
    <property type="entry name" value="S_TKc"/>
    <property type="match status" value="1"/>
</dbReference>
<keyword evidence="3 6" id="KW-0547">Nucleotide-binding</keyword>
<feature type="region of interest" description="Disordered" evidence="7">
    <location>
        <begin position="348"/>
        <end position="422"/>
    </location>
</feature>
<evidence type="ECO:0000313" key="10">
    <source>
        <dbReference type="Proteomes" id="UP000193642"/>
    </source>
</evidence>
<dbReference type="InterPro" id="IPR017441">
    <property type="entry name" value="Protein_kinase_ATP_BS"/>
</dbReference>
<protein>
    <recommendedName>
        <fullName evidence="8">Protein kinase domain-containing protein</fullName>
    </recommendedName>
</protein>
<dbReference type="GO" id="GO:0035556">
    <property type="term" value="P:intracellular signal transduction"/>
    <property type="evidence" value="ECO:0007669"/>
    <property type="project" value="TreeGrafter"/>
</dbReference>
<dbReference type="PANTHER" id="PTHR24346">
    <property type="entry name" value="MAP/MICROTUBULE AFFINITY-REGULATING KINASE"/>
    <property type="match status" value="1"/>
</dbReference>
<dbReference type="FunFam" id="1.10.510.10:FF:000571">
    <property type="entry name" value="Maternal embryonic leucine zipper kinase"/>
    <property type="match status" value="1"/>
</dbReference>
<feature type="compositionally biased region" description="Low complexity" evidence="7">
    <location>
        <begin position="833"/>
        <end position="848"/>
    </location>
</feature>
<keyword evidence="1" id="KW-0723">Serine/threonine-protein kinase</keyword>